<accession>A0A9Q0RZV5</accession>
<gene>
    <name evidence="1" type="ORF">Bhyg_11756</name>
</gene>
<evidence type="ECO:0000313" key="2">
    <source>
        <dbReference type="Proteomes" id="UP001151699"/>
    </source>
</evidence>
<dbReference type="PANTHER" id="PTHR21261:SF5">
    <property type="entry name" value="BEATEN PATH VA, ISOFORM A-RELATED"/>
    <property type="match status" value="1"/>
</dbReference>
<comment type="caution">
    <text evidence="1">The sequence shown here is derived from an EMBL/GenBank/DDBJ whole genome shotgun (WGS) entry which is preliminary data.</text>
</comment>
<dbReference type="AlphaFoldDB" id="A0A9Q0RZV5"/>
<sequence>MSCQQTKGLHLTNIVVPEVVDFRDTVSLSCSYNMGNHTLNSVKWYKDDNEFFRCEISGDAPEFKLISKTSKMTIAALPTHDPIIHGLQPTYSIGEFLIANCSTDRSSPAASLYWYIDDEKASPDYLQPPHETTINTDGFILRSRSVEIRFRIDKTRLAKSRGIMKMKCLAKIDQFPAATREKTAKVFIMSADDFLNNQKLINWRNSEIRKVPTIISFDTMENLREICTHL</sequence>
<dbReference type="OrthoDB" id="7375975at2759"/>
<dbReference type="Proteomes" id="UP001151699">
    <property type="component" value="Chromosome X"/>
</dbReference>
<dbReference type="EMBL" id="WJQU01000003">
    <property type="protein sequence ID" value="KAJ6639017.1"/>
    <property type="molecule type" value="Genomic_DNA"/>
</dbReference>
<evidence type="ECO:0008006" key="3">
    <source>
        <dbReference type="Google" id="ProtNLM"/>
    </source>
</evidence>
<reference evidence="1" key="1">
    <citation type="submission" date="2022-07" db="EMBL/GenBank/DDBJ databases">
        <authorList>
            <person name="Trinca V."/>
            <person name="Uliana J.V.C."/>
            <person name="Torres T.T."/>
            <person name="Ward R.J."/>
            <person name="Monesi N."/>
        </authorList>
    </citation>
    <scope>NUCLEOTIDE SEQUENCE</scope>
    <source>
        <strain evidence="1">HSMRA1968</strain>
        <tissue evidence="1">Whole embryos</tissue>
    </source>
</reference>
<proteinExistence type="predicted"/>
<keyword evidence="2" id="KW-1185">Reference proteome</keyword>
<dbReference type="InterPro" id="IPR036179">
    <property type="entry name" value="Ig-like_dom_sf"/>
</dbReference>
<name>A0A9Q0RZV5_9DIPT</name>
<dbReference type="SUPFAM" id="SSF48726">
    <property type="entry name" value="Immunoglobulin"/>
    <property type="match status" value="1"/>
</dbReference>
<organism evidence="1 2">
    <name type="scientific">Pseudolycoriella hygida</name>
    <dbReference type="NCBI Taxonomy" id="35572"/>
    <lineage>
        <taxon>Eukaryota</taxon>
        <taxon>Metazoa</taxon>
        <taxon>Ecdysozoa</taxon>
        <taxon>Arthropoda</taxon>
        <taxon>Hexapoda</taxon>
        <taxon>Insecta</taxon>
        <taxon>Pterygota</taxon>
        <taxon>Neoptera</taxon>
        <taxon>Endopterygota</taxon>
        <taxon>Diptera</taxon>
        <taxon>Nematocera</taxon>
        <taxon>Sciaroidea</taxon>
        <taxon>Sciaridae</taxon>
        <taxon>Pseudolycoriella</taxon>
    </lineage>
</organism>
<dbReference type="PANTHER" id="PTHR21261">
    <property type="entry name" value="BEAT PROTEIN"/>
    <property type="match status" value="1"/>
</dbReference>
<protein>
    <recommendedName>
        <fullName evidence="3">Ig-like domain-containing protein</fullName>
    </recommendedName>
</protein>
<evidence type="ECO:0000313" key="1">
    <source>
        <dbReference type="EMBL" id="KAJ6639017.1"/>
    </source>
</evidence>